<dbReference type="GO" id="GO:0005829">
    <property type="term" value="C:cytosol"/>
    <property type="evidence" value="ECO:0007669"/>
    <property type="project" value="TreeGrafter"/>
</dbReference>
<proteinExistence type="predicted"/>
<dbReference type="GO" id="GO:0008784">
    <property type="term" value="F:alanine racemase activity"/>
    <property type="evidence" value="ECO:0007669"/>
    <property type="project" value="UniProtKB-EC"/>
</dbReference>
<protein>
    <submittedName>
        <fullName evidence="5">Alanine racemase</fullName>
        <ecNumber evidence="5">5.1.1.1</ecNumber>
    </submittedName>
</protein>
<organism evidence="5">
    <name type="scientific">uncultured Eubacteriales bacterium</name>
    <dbReference type="NCBI Taxonomy" id="172733"/>
    <lineage>
        <taxon>Bacteria</taxon>
        <taxon>Bacillati</taxon>
        <taxon>Bacillota</taxon>
        <taxon>Clostridia</taxon>
        <taxon>Eubacteriales</taxon>
        <taxon>environmental samples</taxon>
    </lineage>
</organism>
<dbReference type="SUPFAM" id="SSF50621">
    <property type="entry name" value="Alanine racemase C-terminal domain-like"/>
    <property type="match status" value="1"/>
</dbReference>
<evidence type="ECO:0000256" key="1">
    <source>
        <dbReference type="ARBA" id="ARBA00001933"/>
    </source>
</evidence>
<dbReference type="InterPro" id="IPR011079">
    <property type="entry name" value="Ala_racemase_C"/>
</dbReference>
<dbReference type="InterPro" id="IPR000821">
    <property type="entry name" value="Ala_racemase"/>
</dbReference>
<dbReference type="GO" id="GO:0030632">
    <property type="term" value="P:D-alanine biosynthetic process"/>
    <property type="evidence" value="ECO:0007669"/>
    <property type="project" value="TreeGrafter"/>
</dbReference>
<evidence type="ECO:0000256" key="2">
    <source>
        <dbReference type="ARBA" id="ARBA00022898"/>
    </source>
</evidence>
<dbReference type="SMART" id="SM01005">
    <property type="entry name" value="Ala_racemase_C"/>
    <property type="match status" value="1"/>
</dbReference>
<feature type="domain" description="Alanine racemase C-terminal" evidence="4">
    <location>
        <begin position="236"/>
        <end position="355"/>
    </location>
</feature>
<keyword evidence="2" id="KW-0663">Pyridoxal phosphate</keyword>
<evidence type="ECO:0000256" key="3">
    <source>
        <dbReference type="ARBA" id="ARBA00023235"/>
    </source>
</evidence>
<dbReference type="PANTHER" id="PTHR30511:SF0">
    <property type="entry name" value="ALANINE RACEMASE, CATABOLIC-RELATED"/>
    <property type="match status" value="1"/>
</dbReference>
<dbReference type="EC" id="5.1.1.1" evidence="5"/>
<reference evidence="5" key="1">
    <citation type="submission" date="2016-04" db="EMBL/GenBank/DDBJ databases">
        <authorList>
            <person name="Evans L.H."/>
            <person name="Alamgir A."/>
            <person name="Owens N."/>
            <person name="Weber N.D."/>
            <person name="Virtaneva K."/>
            <person name="Barbian K."/>
            <person name="Babar A."/>
            <person name="Rosenke K."/>
        </authorList>
    </citation>
    <scope>NUCLEOTIDE SEQUENCE</scope>
    <source>
        <strain evidence="5">86</strain>
    </source>
</reference>
<dbReference type="Pfam" id="PF01168">
    <property type="entry name" value="Ala_racemase_N"/>
    <property type="match status" value="1"/>
</dbReference>
<comment type="cofactor">
    <cofactor evidence="1">
        <name>pyridoxal 5'-phosphate</name>
        <dbReference type="ChEBI" id="CHEBI:597326"/>
    </cofactor>
</comment>
<dbReference type="InterPro" id="IPR009006">
    <property type="entry name" value="Ala_racemase/Decarboxylase_C"/>
</dbReference>
<dbReference type="Gene3D" id="2.40.37.10">
    <property type="entry name" value="Lyase, Ornithine Decarboxylase, Chain A, domain 1"/>
    <property type="match status" value="1"/>
</dbReference>
<dbReference type="AlphaFoldDB" id="A0A212KI91"/>
<sequence length="355" mass="38449">MKTLVIEKQAVKQNLAVIREKAGSAAIYGVLTGDAYGAGLAEMARLLRDEGISRFAVAEYADAEALRKAGFVEEEILMLRATADRAELEKLADLSVVCTISSVETGMVLNGVAESRSTVVEAQLQVDTGMGFGGFLCDEPDKVLSVCKNLPNVAITGVYTQIHSNKVDGKDAESALDGFRRLLAVLHAGGIETGTVHAAGSFALLHYDFARLDAVRAGSALLGRCRRVKKDGLQRVGYGEAVLEEVRWLPKGHTVGGARAITLRRPTRVAVLPIGYLNGFGASRSREAGLISTLRRWWRGRRVTVRIDGQRARVIGRIGALETLVDVTDLKCVAGDKAYFDIDPMYARGLTREYR</sequence>
<dbReference type="Pfam" id="PF00842">
    <property type="entry name" value="Ala_racemase_C"/>
    <property type="match status" value="1"/>
</dbReference>
<evidence type="ECO:0000313" key="5">
    <source>
        <dbReference type="EMBL" id="SBW11285.1"/>
    </source>
</evidence>
<dbReference type="InterPro" id="IPR029066">
    <property type="entry name" value="PLP-binding_barrel"/>
</dbReference>
<dbReference type="SUPFAM" id="SSF51419">
    <property type="entry name" value="PLP-binding barrel"/>
    <property type="match status" value="1"/>
</dbReference>
<evidence type="ECO:0000259" key="4">
    <source>
        <dbReference type="SMART" id="SM01005"/>
    </source>
</evidence>
<gene>
    <name evidence="5" type="ORF">KL86CLO1_13223</name>
</gene>
<dbReference type="Gene3D" id="3.20.20.10">
    <property type="entry name" value="Alanine racemase"/>
    <property type="match status" value="1"/>
</dbReference>
<keyword evidence="3 5" id="KW-0413">Isomerase</keyword>
<dbReference type="InterPro" id="IPR001608">
    <property type="entry name" value="Ala_racemase_N"/>
</dbReference>
<accession>A0A212KI91</accession>
<dbReference type="GO" id="GO:0030170">
    <property type="term" value="F:pyridoxal phosphate binding"/>
    <property type="evidence" value="ECO:0007669"/>
    <property type="project" value="TreeGrafter"/>
</dbReference>
<dbReference type="EMBL" id="FLUN01000001">
    <property type="protein sequence ID" value="SBW11285.1"/>
    <property type="molecule type" value="Genomic_DNA"/>
</dbReference>
<dbReference type="PRINTS" id="PR00992">
    <property type="entry name" value="ALARACEMASE"/>
</dbReference>
<name>A0A212KI91_9FIRM</name>
<dbReference type="PANTHER" id="PTHR30511">
    <property type="entry name" value="ALANINE RACEMASE"/>
    <property type="match status" value="1"/>
</dbReference>